<reference evidence="2 3" key="1">
    <citation type="submission" date="2018-06" db="EMBL/GenBank/DDBJ databases">
        <title>Whole genome sequencing of Candida tropicalis (genome annotated by CSBL at Korea University).</title>
        <authorList>
            <person name="Ahn J."/>
        </authorList>
    </citation>
    <scope>NUCLEOTIDE SEQUENCE [LARGE SCALE GENOMIC DNA]</scope>
    <source>
        <strain evidence="2 3">ATCC 20962</strain>
    </source>
</reference>
<dbReference type="STRING" id="5486.A0A367XL08"/>
<keyword evidence="1" id="KW-0175">Coiled coil</keyword>
<dbReference type="AlphaFoldDB" id="A0A367XL08"/>
<sequence length="235" mass="27033">MVTINYEPLEHLPYIDENISPEERSNVENLISLELANQFNNNVNTITHNASLQQHQEQLPIPATLHPLVDQLLPLHSNLQQRSTIMDMTLQHYDEESDDEDDEGIDLAKYTQFNITSPLEDHGASSSNAAGNIDYTNLYTTLGHSSLQQRNLEFLIQNRNDLHQLQQQELARLDELNNELTKNISNKRSMIDDASTTGKRRQLNEYQPAQQRLEQQWRESINATIESTIETVKKS</sequence>
<dbReference type="Proteomes" id="UP000253472">
    <property type="component" value="Unassembled WGS sequence"/>
</dbReference>
<organism evidence="2 3">
    <name type="scientific">Candida viswanathii</name>
    <dbReference type="NCBI Taxonomy" id="5486"/>
    <lineage>
        <taxon>Eukaryota</taxon>
        <taxon>Fungi</taxon>
        <taxon>Dikarya</taxon>
        <taxon>Ascomycota</taxon>
        <taxon>Saccharomycotina</taxon>
        <taxon>Pichiomycetes</taxon>
        <taxon>Debaryomycetaceae</taxon>
        <taxon>Candida/Lodderomyces clade</taxon>
        <taxon>Candida</taxon>
    </lineage>
</organism>
<proteinExistence type="predicted"/>
<evidence type="ECO:0000256" key="1">
    <source>
        <dbReference type="SAM" id="Coils"/>
    </source>
</evidence>
<accession>A0A367XL08</accession>
<keyword evidence="3" id="KW-1185">Reference proteome</keyword>
<dbReference type="EMBL" id="QLNQ01000030">
    <property type="protein sequence ID" value="RCK54325.1"/>
    <property type="molecule type" value="Genomic_DNA"/>
</dbReference>
<comment type="caution">
    <text evidence="2">The sequence shown here is derived from an EMBL/GenBank/DDBJ whole genome shotgun (WGS) entry which is preliminary data.</text>
</comment>
<dbReference type="OrthoDB" id="205794at2759"/>
<evidence type="ECO:0008006" key="4">
    <source>
        <dbReference type="Google" id="ProtNLM"/>
    </source>
</evidence>
<evidence type="ECO:0000313" key="3">
    <source>
        <dbReference type="Proteomes" id="UP000253472"/>
    </source>
</evidence>
<protein>
    <recommendedName>
        <fullName evidence="4">Pre-mRNA-splicing factor SPF27</fullName>
    </recommendedName>
</protein>
<evidence type="ECO:0000313" key="2">
    <source>
        <dbReference type="EMBL" id="RCK54325.1"/>
    </source>
</evidence>
<name>A0A367XL08_9ASCO</name>
<gene>
    <name evidence="2" type="ORF">Cantr_04419</name>
</gene>
<feature type="coiled-coil region" evidence="1">
    <location>
        <begin position="159"/>
        <end position="190"/>
    </location>
</feature>